<dbReference type="Pfam" id="PF01594">
    <property type="entry name" value="AI-2E_transport"/>
    <property type="match status" value="1"/>
</dbReference>
<keyword evidence="4" id="KW-1003">Cell membrane</keyword>
<evidence type="ECO:0000256" key="6">
    <source>
        <dbReference type="ARBA" id="ARBA00022989"/>
    </source>
</evidence>
<evidence type="ECO:0000256" key="2">
    <source>
        <dbReference type="ARBA" id="ARBA00009773"/>
    </source>
</evidence>
<organism evidence="9 10">
    <name type="scientific">Janibacter alittae</name>
    <dbReference type="NCBI Taxonomy" id="3115209"/>
    <lineage>
        <taxon>Bacteria</taxon>
        <taxon>Bacillati</taxon>
        <taxon>Actinomycetota</taxon>
        <taxon>Actinomycetes</taxon>
        <taxon>Micrococcales</taxon>
        <taxon>Intrasporangiaceae</taxon>
        <taxon>Janibacter</taxon>
    </lineage>
</organism>
<dbReference type="PANTHER" id="PTHR21716:SF53">
    <property type="entry name" value="PERMEASE PERM-RELATED"/>
    <property type="match status" value="1"/>
</dbReference>
<proteinExistence type="inferred from homology"/>
<evidence type="ECO:0000256" key="4">
    <source>
        <dbReference type="ARBA" id="ARBA00022475"/>
    </source>
</evidence>
<evidence type="ECO:0000313" key="9">
    <source>
        <dbReference type="EMBL" id="WXB75112.1"/>
    </source>
</evidence>
<evidence type="ECO:0000256" key="1">
    <source>
        <dbReference type="ARBA" id="ARBA00004651"/>
    </source>
</evidence>
<dbReference type="EMBL" id="CP144913">
    <property type="protein sequence ID" value="WXB75112.1"/>
    <property type="molecule type" value="Genomic_DNA"/>
</dbReference>
<comment type="similarity">
    <text evidence="2">Belongs to the autoinducer-2 exporter (AI-2E) (TC 2.A.86) family.</text>
</comment>
<feature type="transmembrane region" description="Helical" evidence="8">
    <location>
        <begin position="87"/>
        <end position="109"/>
    </location>
</feature>
<feature type="transmembrane region" description="Helical" evidence="8">
    <location>
        <begin position="324"/>
        <end position="357"/>
    </location>
</feature>
<keyword evidence="6 8" id="KW-1133">Transmembrane helix</keyword>
<sequence>MQQSPSTTQDPGVNDRGAVIGDGITWLARWSLRLLLVAVGAAVCWWLLGVLWVGVFPVILALIVTTVLSGPMSWLRRRRVPSALGAALVLLGSLMIFFGVLGAIAPSMISQAGDLADSAAEGLTSLQERLAQPPFNVDSQTIDQGVTTATQWLQERGGDIASGALTGASAVGSGLVTLVLVLVLVFFFLKDGPAFLPFVRGVSGERAGDHFTEVATRAWNTLGGFVRTQALVSLVDAVLIGAGLLLLGVPLAFPLAVLTFFGGFIPIIGAFSVGALSVLVALVAQGPTTALLVLALIIAVQQLEGNVLQPFLQGRSMQLHAGVILLAVAVGGTVAGIVGAFLSVPIAAVGAVVLRYLSEQANLRSGSVRADGVPTETAEGRRAAARAEQAAVVARARAERAAREDARVGVGVDGVPARRRGLFVGIADRLFG</sequence>
<keyword evidence="7 8" id="KW-0472">Membrane</keyword>
<comment type="subcellular location">
    <subcellularLocation>
        <location evidence="1">Cell membrane</location>
        <topology evidence="1">Multi-pass membrane protein</topology>
    </subcellularLocation>
</comment>
<reference evidence="9 10" key="1">
    <citation type="submission" date="2024-02" db="EMBL/GenBank/DDBJ databases">
        <title>Janibacter sp. nov., isolated from gut of marine sandworm.</title>
        <authorList>
            <person name="Kim B."/>
            <person name="Jun M.O."/>
            <person name="Shin N.-R."/>
        </authorList>
    </citation>
    <scope>NUCLEOTIDE SEQUENCE [LARGE SCALE GENOMIC DNA]</scope>
    <source>
        <strain evidence="9 10">A1S7</strain>
    </source>
</reference>
<name>A0ABZ2MDJ8_9MICO</name>
<keyword evidence="10" id="KW-1185">Reference proteome</keyword>
<dbReference type="Proteomes" id="UP001382727">
    <property type="component" value="Chromosome"/>
</dbReference>
<evidence type="ECO:0000256" key="8">
    <source>
        <dbReference type="SAM" id="Phobius"/>
    </source>
</evidence>
<feature type="transmembrane region" description="Helical" evidence="8">
    <location>
        <begin position="230"/>
        <end position="253"/>
    </location>
</feature>
<feature type="transmembrane region" description="Helical" evidence="8">
    <location>
        <begin position="30"/>
        <end position="48"/>
    </location>
</feature>
<accession>A0ABZ2MDJ8</accession>
<evidence type="ECO:0000256" key="3">
    <source>
        <dbReference type="ARBA" id="ARBA00022448"/>
    </source>
</evidence>
<feature type="transmembrane region" description="Helical" evidence="8">
    <location>
        <begin position="54"/>
        <end position="75"/>
    </location>
</feature>
<gene>
    <name evidence="9" type="ORF">V1351_09010</name>
</gene>
<evidence type="ECO:0000313" key="10">
    <source>
        <dbReference type="Proteomes" id="UP001382727"/>
    </source>
</evidence>
<feature type="transmembrane region" description="Helical" evidence="8">
    <location>
        <begin position="259"/>
        <end position="284"/>
    </location>
</feature>
<dbReference type="RefSeq" id="WP_338747825.1">
    <property type="nucleotide sequence ID" value="NZ_CP144913.1"/>
</dbReference>
<keyword evidence="5 8" id="KW-0812">Transmembrane</keyword>
<feature type="transmembrane region" description="Helical" evidence="8">
    <location>
        <begin position="291"/>
        <end position="312"/>
    </location>
</feature>
<keyword evidence="3" id="KW-0813">Transport</keyword>
<feature type="transmembrane region" description="Helical" evidence="8">
    <location>
        <begin position="160"/>
        <end position="189"/>
    </location>
</feature>
<dbReference type="InterPro" id="IPR002549">
    <property type="entry name" value="AI-2E-like"/>
</dbReference>
<dbReference type="PANTHER" id="PTHR21716">
    <property type="entry name" value="TRANSMEMBRANE PROTEIN"/>
    <property type="match status" value="1"/>
</dbReference>
<evidence type="ECO:0000256" key="7">
    <source>
        <dbReference type="ARBA" id="ARBA00023136"/>
    </source>
</evidence>
<protein>
    <submittedName>
        <fullName evidence="9">AI-2E family transporter</fullName>
    </submittedName>
</protein>
<evidence type="ECO:0000256" key="5">
    <source>
        <dbReference type="ARBA" id="ARBA00022692"/>
    </source>
</evidence>